<dbReference type="GeneID" id="63792515"/>
<comment type="caution">
    <text evidence="10">The sequence shown here is derived from an EMBL/GenBank/DDBJ whole genome shotgun (WGS) entry which is preliminary data.</text>
</comment>
<comment type="similarity">
    <text evidence="2">Belongs to the major facilitator superfamily. Sugar transporter (TC 2.A.1.1) family.</text>
</comment>
<feature type="compositionally biased region" description="Polar residues" evidence="6">
    <location>
        <begin position="614"/>
        <end position="625"/>
    </location>
</feature>
<feature type="transmembrane region" description="Helical" evidence="7">
    <location>
        <begin position="158"/>
        <end position="179"/>
    </location>
</feature>
<feature type="transmembrane region" description="Helical" evidence="7">
    <location>
        <begin position="474"/>
        <end position="492"/>
    </location>
</feature>
<feature type="transmembrane region" description="Helical" evidence="7">
    <location>
        <begin position="52"/>
        <end position="68"/>
    </location>
</feature>
<feature type="transmembrane region" description="Helical" evidence="7">
    <location>
        <begin position="220"/>
        <end position="243"/>
    </location>
</feature>
<dbReference type="InterPro" id="IPR043472">
    <property type="entry name" value="Macro_dom-like"/>
</dbReference>
<reference evidence="10 11" key="1">
    <citation type="journal article" date="2017" name="Biotechnol. Biofuels">
        <title>Differential beta-glucosidase expression as a function of carbon source availability in Talaromyces amestolkiae: a genomic and proteomic approach.</title>
        <authorList>
            <person name="de Eugenio L.I."/>
            <person name="Mendez-Liter J.A."/>
            <person name="Nieto-Dominguez M."/>
            <person name="Alonso L."/>
            <person name="Gil-Munoz J."/>
            <person name="Barriuso J."/>
            <person name="Prieto A."/>
            <person name="Martinez M.J."/>
        </authorList>
    </citation>
    <scope>NUCLEOTIDE SEQUENCE [LARGE SCALE GENOMIC DNA]</scope>
    <source>
        <strain evidence="10 11">CIB</strain>
    </source>
</reference>
<dbReference type="SMART" id="SM00384">
    <property type="entry name" value="AT_hook"/>
    <property type="match status" value="4"/>
</dbReference>
<evidence type="ECO:0000256" key="5">
    <source>
        <dbReference type="ARBA" id="ARBA00023136"/>
    </source>
</evidence>
<dbReference type="Gene3D" id="3.40.220.10">
    <property type="entry name" value="Leucine Aminopeptidase, subunit E, domain 1"/>
    <property type="match status" value="1"/>
</dbReference>
<keyword evidence="11" id="KW-1185">Reference proteome</keyword>
<keyword evidence="5 7" id="KW-0472">Membrane</keyword>
<dbReference type="Pfam" id="PF00083">
    <property type="entry name" value="Sugar_tr"/>
    <property type="match status" value="1"/>
</dbReference>
<evidence type="ECO:0000256" key="6">
    <source>
        <dbReference type="SAM" id="MobiDB-lite"/>
    </source>
</evidence>
<sequence length="1059" mass="115147">MAADKVQESIAVEHMESHRDDSKPAGGAAIEEFLQSEKEISTWQAIKTHKRILGYAIFSFACAMNYGYDTISNGSSIAMPAFIISFGAVDEATGSLYLPSIWTSLWTSMTNLGQAIGAFMAGALGQTIGRRYTAMIFAVMSVAGTFLLFFATSRGMLLVGKIINGAVVGGLMSLGTTYAADIAPIKLRGALLQAIVFFAVAIQGVSLGVVRAFVPNIHPIAWKIVFAIQWIFAVLVFALSWVVPESPVFCAAKGKAEQARHALRRLHGNDPDLELRYQAIVHALEEERRQQTASASWTELFKGSNLKRTLTIAFIMFSTSAIGIPFLTQNIYFLFTVGLAATSVFDIGIGGFFLGALFIILGWVSNDKIGRRRLWIYGLIGNFLGMVTVGGLAYSGTQGSYWAIGIIMNLLISYGTYATVGVAWTICPEIGSHRLRQYSQSVGFFVGAVSGWLFSFVTPYMYNVDSGNLGAKTGFIYAGLTIIVFAISWFLIPETAGLSVEDIDNAYEKVIDTTASQPQVKRTKKVIPTTTDDVPQPVETPSKKRGRPRKESLAANENQASSAKKRVSAEESVRKEALETPSKKRGRSAKDAAIVKSAEPSSAKKRGRPAKDASTGTASKTTSLTKRGRPTKETSADTPAKTATKAKAKSTPTKKTTTAQPGKRGRPAKSKAVVVASTAKSGSRSAKSSPQKTSSPKKSSAAAADSFPSTIGDVLELNSAEIEDQWPDVAKNLSLEFHEDAKSNIIWGKFDIGIYEGYLRHKGLHLKQKMNFNYRSIEYGTGEEKWGVCEVEFQGQKFTATFSECVGGVSVEGVVDSKKSSVSGHDALYFANGWKDLAMKITEIEGDLFDAPDGAVLIHACNCLGSWGGGIAKVFQDKVPTSISIVIYITNISRPQYPAAYKIYNKHCRALLKQKRAHTVVHSETNNSKTVNLPLGTALIIPPQSQDYTSSSSTPGGDKKKHWIVCLFTSRAYGRGVSKPDVILENSVHAIRDMRKQLEELFENDDEAEKWDGKIYSCRFNSGLFGVEWKDSKRILEKELDGMVGVEEVVVVRPEGEGK</sequence>
<dbReference type="SUPFAM" id="SSF103473">
    <property type="entry name" value="MFS general substrate transporter"/>
    <property type="match status" value="1"/>
</dbReference>
<protein>
    <submittedName>
        <fullName evidence="10">Uncharacterized protein</fullName>
    </submittedName>
</protein>
<dbReference type="EMBL" id="MIKG01000005">
    <property type="protein sequence ID" value="RAO67287.1"/>
    <property type="molecule type" value="Genomic_DNA"/>
</dbReference>
<keyword evidence="3 7" id="KW-0812">Transmembrane</keyword>
<dbReference type="SUPFAM" id="SSF52949">
    <property type="entry name" value="Macro domain-like"/>
    <property type="match status" value="1"/>
</dbReference>
<gene>
    <name evidence="10" type="ORF">BHQ10_003299</name>
</gene>
<dbReference type="InterPro" id="IPR002589">
    <property type="entry name" value="Macro_dom"/>
</dbReference>
<feature type="compositionally biased region" description="Low complexity" evidence="6">
    <location>
        <begin position="636"/>
        <end position="659"/>
    </location>
</feature>
<evidence type="ECO:0000259" key="9">
    <source>
        <dbReference type="PROSITE" id="PS51154"/>
    </source>
</evidence>
<keyword evidence="4 7" id="KW-1133">Transmembrane helix</keyword>
<evidence type="ECO:0000256" key="1">
    <source>
        <dbReference type="ARBA" id="ARBA00004141"/>
    </source>
</evidence>
<dbReference type="Proteomes" id="UP000249363">
    <property type="component" value="Unassembled WGS sequence"/>
</dbReference>
<dbReference type="AlphaFoldDB" id="A0A364KUQ2"/>
<dbReference type="Pfam" id="PF02178">
    <property type="entry name" value="AT_hook"/>
    <property type="match status" value="3"/>
</dbReference>
<dbReference type="PROSITE" id="PS50850">
    <property type="entry name" value="MFS"/>
    <property type="match status" value="1"/>
</dbReference>
<evidence type="ECO:0000259" key="8">
    <source>
        <dbReference type="PROSITE" id="PS50850"/>
    </source>
</evidence>
<feature type="transmembrane region" description="Helical" evidence="7">
    <location>
        <begin position="132"/>
        <end position="152"/>
    </location>
</feature>
<accession>A0A364KUQ2</accession>
<feature type="transmembrane region" description="Helical" evidence="7">
    <location>
        <begin position="309"/>
        <end position="327"/>
    </location>
</feature>
<feature type="compositionally biased region" description="Basic and acidic residues" evidence="6">
    <location>
        <begin position="567"/>
        <end position="582"/>
    </location>
</feature>
<dbReference type="InterPro" id="IPR017956">
    <property type="entry name" value="AT_hook_DNA-bd_motif"/>
</dbReference>
<evidence type="ECO:0000256" key="2">
    <source>
        <dbReference type="ARBA" id="ARBA00010992"/>
    </source>
</evidence>
<organism evidence="10 11">
    <name type="scientific">Talaromyces amestolkiae</name>
    <dbReference type="NCBI Taxonomy" id="1196081"/>
    <lineage>
        <taxon>Eukaryota</taxon>
        <taxon>Fungi</taxon>
        <taxon>Dikarya</taxon>
        <taxon>Ascomycota</taxon>
        <taxon>Pezizomycotina</taxon>
        <taxon>Eurotiomycetes</taxon>
        <taxon>Eurotiomycetidae</taxon>
        <taxon>Eurotiales</taxon>
        <taxon>Trichocomaceae</taxon>
        <taxon>Talaromyces</taxon>
        <taxon>Talaromyces sect. Talaromyces</taxon>
    </lineage>
</organism>
<dbReference type="OrthoDB" id="2155246at2759"/>
<name>A0A364KUQ2_TALAM</name>
<evidence type="ECO:0000256" key="4">
    <source>
        <dbReference type="ARBA" id="ARBA00022989"/>
    </source>
</evidence>
<evidence type="ECO:0000256" key="7">
    <source>
        <dbReference type="SAM" id="Phobius"/>
    </source>
</evidence>
<evidence type="ECO:0000313" key="10">
    <source>
        <dbReference type="EMBL" id="RAO67287.1"/>
    </source>
</evidence>
<dbReference type="InterPro" id="IPR050360">
    <property type="entry name" value="MFS_Sugar_Transporters"/>
</dbReference>
<feature type="compositionally biased region" description="Low complexity" evidence="6">
    <location>
        <begin position="670"/>
        <end position="705"/>
    </location>
</feature>
<dbReference type="PRINTS" id="PR00929">
    <property type="entry name" value="ATHOOK"/>
</dbReference>
<dbReference type="FunFam" id="1.20.1250.20:FF:000078">
    <property type="entry name" value="MFS maltose transporter, putative"/>
    <property type="match status" value="1"/>
</dbReference>
<dbReference type="GO" id="GO:0016020">
    <property type="term" value="C:membrane"/>
    <property type="evidence" value="ECO:0007669"/>
    <property type="project" value="UniProtKB-SubCell"/>
</dbReference>
<dbReference type="GO" id="GO:0003677">
    <property type="term" value="F:DNA binding"/>
    <property type="evidence" value="ECO:0007669"/>
    <property type="project" value="InterPro"/>
</dbReference>
<dbReference type="RefSeq" id="XP_040731803.1">
    <property type="nucleotide sequence ID" value="XM_040875539.1"/>
</dbReference>
<evidence type="ECO:0000313" key="11">
    <source>
        <dbReference type="Proteomes" id="UP000249363"/>
    </source>
</evidence>
<dbReference type="Gene3D" id="1.20.1250.20">
    <property type="entry name" value="MFS general substrate transporter like domains"/>
    <property type="match status" value="1"/>
</dbReference>
<feature type="transmembrane region" description="Helical" evidence="7">
    <location>
        <begin position="401"/>
        <end position="426"/>
    </location>
</feature>
<feature type="domain" description="Major facilitator superfamily (MFS) profile" evidence="8">
    <location>
        <begin position="55"/>
        <end position="496"/>
    </location>
</feature>
<dbReference type="PANTHER" id="PTHR48022">
    <property type="entry name" value="PLASTIDIC GLUCOSE TRANSPORTER 4"/>
    <property type="match status" value="1"/>
</dbReference>
<dbReference type="PANTHER" id="PTHR48022:SF33">
    <property type="entry name" value="SUGAR PERMEASE, PUTATIVE (AFU_ORTHOLOGUE AFUA_6G12040)-RELATED"/>
    <property type="match status" value="1"/>
</dbReference>
<comment type="subcellular location">
    <subcellularLocation>
        <location evidence="1">Membrane</location>
        <topology evidence="1">Multi-pass membrane protein</topology>
    </subcellularLocation>
</comment>
<feature type="transmembrane region" description="Helical" evidence="7">
    <location>
        <begin position="333"/>
        <end position="362"/>
    </location>
</feature>
<dbReference type="InterPro" id="IPR036259">
    <property type="entry name" value="MFS_trans_sf"/>
</dbReference>
<dbReference type="InterPro" id="IPR005828">
    <property type="entry name" value="MFS_sugar_transport-like"/>
</dbReference>
<dbReference type="InterPro" id="IPR020846">
    <property type="entry name" value="MFS_dom"/>
</dbReference>
<feature type="transmembrane region" description="Helical" evidence="7">
    <location>
        <begin position="374"/>
        <end position="395"/>
    </location>
</feature>
<feature type="region of interest" description="Disordered" evidence="6">
    <location>
        <begin position="518"/>
        <end position="705"/>
    </location>
</feature>
<feature type="transmembrane region" description="Helical" evidence="7">
    <location>
        <begin position="438"/>
        <end position="462"/>
    </location>
</feature>
<dbReference type="GO" id="GO:0005351">
    <property type="term" value="F:carbohydrate:proton symporter activity"/>
    <property type="evidence" value="ECO:0007669"/>
    <property type="project" value="TreeGrafter"/>
</dbReference>
<dbReference type="CDD" id="cd02901">
    <property type="entry name" value="Macro_Poa1p-like"/>
    <property type="match status" value="1"/>
</dbReference>
<feature type="transmembrane region" description="Helical" evidence="7">
    <location>
        <begin position="191"/>
        <end position="214"/>
    </location>
</feature>
<dbReference type="PROSITE" id="PS51154">
    <property type="entry name" value="MACRO"/>
    <property type="match status" value="1"/>
</dbReference>
<evidence type="ECO:0000256" key="3">
    <source>
        <dbReference type="ARBA" id="ARBA00022692"/>
    </source>
</evidence>
<proteinExistence type="inferred from homology"/>
<feature type="domain" description="Macro" evidence="9">
    <location>
        <begin position="828"/>
        <end position="1059"/>
    </location>
</feature>